<dbReference type="Gene3D" id="3.30.420.240">
    <property type="match status" value="1"/>
</dbReference>
<proteinExistence type="predicted"/>
<dbReference type="InterPro" id="IPR047987">
    <property type="entry name" value="Gp19-like_virus"/>
</dbReference>
<organism evidence="1 2">
    <name type="scientific">Arboricoccus pini</name>
    <dbReference type="NCBI Taxonomy" id="1963835"/>
    <lineage>
        <taxon>Bacteria</taxon>
        <taxon>Pseudomonadati</taxon>
        <taxon>Pseudomonadota</taxon>
        <taxon>Alphaproteobacteria</taxon>
        <taxon>Geminicoccales</taxon>
        <taxon>Geminicoccaceae</taxon>
        <taxon>Arboricoccus</taxon>
    </lineage>
</organism>
<keyword evidence="2" id="KW-1185">Reference proteome</keyword>
<dbReference type="EMBL" id="FYEH01000005">
    <property type="protein sequence ID" value="SNB66952.1"/>
    <property type="molecule type" value="Genomic_DNA"/>
</dbReference>
<gene>
    <name evidence="1" type="ORF">SAMN07250955_105224</name>
</gene>
<protein>
    <recommendedName>
        <fullName evidence="3">Terminase-like family protein</fullName>
    </recommendedName>
</protein>
<reference evidence="1 2" key="1">
    <citation type="submission" date="2017-06" db="EMBL/GenBank/DDBJ databases">
        <authorList>
            <person name="Kim H.J."/>
            <person name="Triplett B.A."/>
        </authorList>
    </citation>
    <scope>NUCLEOTIDE SEQUENCE [LARGE SCALE GENOMIC DNA]</scope>
    <source>
        <strain evidence="1 2">B29T1</strain>
    </source>
</reference>
<dbReference type="AlphaFoldDB" id="A0A212R4R0"/>
<evidence type="ECO:0000313" key="2">
    <source>
        <dbReference type="Proteomes" id="UP000197065"/>
    </source>
</evidence>
<evidence type="ECO:0000313" key="1">
    <source>
        <dbReference type="EMBL" id="SNB66952.1"/>
    </source>
</evidence>
<dbReference type="OrthoDB" id="1634373at2"/>
<name>A0A212R4R0_9PROT</name>
<evidence type="ECO:0008006" key="3">
    <source>
        <dbReference type="Google" id="ProtNLM"/>
    </source>
</evidence>
<dbReference type="NCBIfam" id="NF033889">
    <property type="entry name" value="termin_lrg_T7"/>
    <property type="match status" value="1"/>
</dbReference>
<sequence>MPGGTQLFIGTPHTFQSIYAEHATEEGHESRSPYLASFDRLVLPIYDEEGESRWPERFSNGHIEGILERTGPAAFQSQMLLRPNAGHQIRLDPDKLRLYDSDLVFSSSNGGHLLLLDGKRLVSGISFWDPAYGRDVRADSSVVALVYLDEDGHYWLHAVRYLRVNDGVDAKEDAASQQCRSVAQFLKESRQGHIIIENNGIGQFLPSTPRRVLQEERFSASVVSIASAGRKSDRILNALDPIMAAGRLHVHRSVWDTPFIQEMREWSPVSHSRDDGLDALSSCLRHLPQRPPLARRRPYHFRRKTHPTAMDEDVYGEHQLCTLESRDGAASTRSGKPINADRLQLVVAIPAPRDRGIIRPFPSSYRNGNLSLTGAKLGTTWLPDTERSFWGRTRRIAERPEADGLGPSPR</sequence>
<accession>A0A212R4R0</accession>
<dbReference type="Proteomes" id="UP000197065">
    <property type="component" value="Unassembled WGS sequence"/>
</dbReference>